<dbReference type="GO" id="GO:0097629">
    <property type="term" value="C:extrinsic component of omegasome membrane"/>
    <property type="evidence" value="ECO:0007669"/>
    <property type="project" value="TreeGrafter"/>
</dbReference>
<dbReference type="GO" id="GO:0016240">
    <property type="term" value="P:autophagosome membrane docking"/>
    <property type="evidence" value="ECO:0007669"/>
    <property type="project" value="TreeGrafter"/>
</dbReference>
<organism evidence="1 2">
    <name type="scientific">Allacma fusca</name>
    <dbReference type="NCBI Taxonomy" id="39272"/>
    <lineage>
        <taxon>Eukaryota</taxon>
        <taxon>Metazoa</taxon>
        <taxon>Ecdysozoa</taxon>
        <taxon>Arthropoda</taxon>
        <taxon>Hexapoda</taxon>
        <taxon>Collembola</taxon>
        <taxon>Symphypleona</taxon>
        <taxon>Sminthuridae</taxon>
        <taxon>Allacma</taxon>
    </lineage>
</organism>
<gene>
    <name evidence="1" type="ORF">AFUS01_LOCUS7858</name>
</gene>
<dbReference type="AlphaFoldDB" id="A0A8J2JF43"/>
<dbReference type="GO" id="GO:0035032">
    <property type="term" value="C:phosphatidylinositol 3-kinase complex, class III"/>
    <property type="evidence" value="ECO:0007669"/>
    <property type="project" value="TreeGrafter"/>
</dbReference>
<dbReference type="GO" id="GO:0000045">
    <property type="term" value="P:autophagosome assembly"/>
    <property type="evidence" value="ECO:0007669"/>
    <property type="project" value="TreeGrafter"/>
</dbReference>
<dbReference type="PANTHER" id="PTHR13664">
    <property type="entry name" value="BECLIN 1-ASSOCIATED AUTOPHAGY-RELATED KEY REGULATOR"/>
    <property type="match status" value="1"/>
</dbReference>
<dbReference type="Proteomes" id="UP000708208">
    <property type="component" value="Unassembled WGS sequence"/>
</dbReference>
<proteinExistence type="predicted"/>
<dbReference type="GO" id="GO:0000423">
    <property type="term" value="P:mitophagy"/>
    <property type="evidence" value="ECO:0007669"/>
    <property type="project" value="TreeGrafter"/>
</dbReference>
<dbReference type="GO" id="GO:0097632">
    <property type="term" value="C:extrinsic component of phagophore assembly site membrane"/>
    <property type="evidence" value="ECO:0007669"/>
    <property type="project" value="TreeGrafter"/>
</dbReference>
<name>A0A8J2JF43_9HEXA</name>
<dbReference type="OrthoDB" id="16772at2759"/>
<protein>
    <submittedName>
        <fullName evidence="1">Uncharacterized protein</fullName>
    </submittedName>
</protein>
<dbReference type="GO" id="GO:0035014">
    <property type="term" value="F:phosphatidylinositol 3-kinase regulator activity"/>
    <property type="evidence" value="ECO:0007669"/>
    <property type="project" value="TreeGrafter"/>
</dbReference>
<sequence>MSSNDSWSDEDDDTVRSLIAATSTRTGGGYSPNDLTCKFGLSHSISGALGPALPISGDYSAYNTYTEGVHTGSGSSQVRNPAHVISAGLTFLTQFVNMISYYLDLRLPHRLSYSEFSVGCLANRKFNRKVAKLNANIVHLCTSQGVPASYLQPRKTISNLLLLFDSSLVGVCQLGTRGPFEVAIQLARSMEESMEKDLVIYEEDSSESDNEYNDYFPSDWETVHRGSITEEMSQLQYMTRQPSYMQSVDSDSFIRSRTSSSIAGNLVSSVTSFFRGWNT</sequence>
<comment type="caution">
    <text evidence="1">The sequence shown here is derived from an EMBL/GenBank/DDBJ whole genome shotgun (WGS) entry which is preliminary data.</text>
</comment>
<dbReference type="GO" id="GO:0005776">
    <property type="term" value="C:autophagosome"/>
    <property type="evidence" value="ECO:0007669"/>
    <property type="project" value="TreeGrafter"/>
</dbReference>
<dbReference type="EMBL" id="CAJVCH010053734">
    <property type="protein sequence ID" value="CAG7718466.1"/>
    <property type="molecule type" value="Genomic_DNA"/>
</dbReference>
<dbReference type="GO" id="GO:0043495">
    <property type="term" value="F:protein-membrane adaptor activity"/>
    <property type="evidence" value="ECO:0007669"/>
    <property type="project" value="TreeGrafter"/>
</dbReference>
<reference evidence="1" key="1">
    <citation type="submission" date="2021-06" db="EMBL/GenBank/DDBJ databases">
        <authorList>
            <person name="Hodson N. C."/>
            <person name="Mongue J. A."/>
            <person name="Jaron S. K."/>
        </authorList>
    </citation>
    <scope>NUCLEOTIDE SEQUENCE</scope>
</reference>
<dbReference type="PANTHER" id="PTHR13664:SF0">
    <property type="entry name" value="BECLIN 1-ASSOCIATED AUTOPHAGY-RELATED KEY REGULATOR"/>
    <property type="match status" value="1"/>
</dbReference>
<evidence type="ECO:0000313" key="2">
    <source>
        <dbReference type="Proteomes" id="UP000708208"/>
    </source>
</evidence>
<accession>A0A8J2JF43</accession>
<evidence type="ECO:0000313" key="1">
    <source>
        <dbReference type="EMBL" id="CAG7718466.1"/>
    </source>
</evidence>
<dbReference type="GO" id="GO:0009267">
    <property type="term" value="P:cellular response to starvation"/>
    <property type="evidence" value="ECO:0007669"/>
    <property type="project" value="TreeGrafter"/>
</dbReference>
<keyword evidence="2" id="KW-1185">Reference proteome</keyword>